<feature type="signal peptide" evidence="8">
    <location>
        <begin position="1"/>
        <end position="18"/>
    </location>
</feature>
<keyword evidence="8" id="KW-0732">Signal</keyword>
<dbReference type="SUPFAM" id="SSF51197">
    <property type="entry name" value="Clavaminate synthase-like"/>
    <property type="match status" value="1"/>
</dbReference>
<keyword evidence="4" id="KW-0223">Dioxygenase</keyword>
<evidence type="ECO:0000256" key="3">
    <source>
        <dbReference type="ARBA" id="ARBA00022723"/>
    </source>
</evidence>
<protein>
    <recommendedName>
        <fullName evidence="11">TauD/TfdA-like domain-containing protein</fullName>
    </recommendedName>
</protein>
<dbReference type="GO" id="GO:0016706">
    <property type="term" value="F:2-oxoglutarate-dependent dioxygenase activity"/>
    <property type="evidence" value="ECO:0007669"/>
    <property type="project" value="TreeGrafter"/>
</dbReference>
<keyword evidence="3" id="KW-0479">Metal-binding</keyword>
<evidence type="ECO:0000256" key="6">
    <source>
        <dbReference type="ARBA" id="ARBA00023004"/>
    </source>
</evidence>
<evidence type="ECO:0000313" key="10">
    <source>
        <dbReference type="Proteomes" id="UP000070133"/>
    </source>
</evidence>
<dbReference type="GO" id="GO:0046872">
    <property type="term" value="F:metal ion binding"/>
    <property type="evidence" value="ECO:0007669"/>
    <property type="project" value="UniProtKB-KW"/>
</dbReference>
<gene>
    <name evidence="9" type="ORF">AC578_10979</name>
</gene>
<feature type="chain" id="PRO_5007806966" description="TauD/TfdA-like domain-containing protein" evidence="8">
    <location>
        <begin position="19"/>
        <end position="111"/>
    </location>
</feature>
<evidence type="ECO:0000256" key="7">
    <source>
        <dbReference type="SAM" id="MobiDB-lite"/>
    </source>
</evidence>
<evidence type="ECO:0008006" key="11">
    <source>
        <dbReference type="Google" id="ProtNLM"/>
    </source>
</evidence>
<keyword evidence="5" id="KW-0560">Oxidoreductase</keyword>
<reference evidence="9 10" key="1">
    <citation type="submission" date="2015-07" db="EMBL/GenBank/DDBJ databases">
        <title>Comparative genomics of the Sigatoka disease complex on banana suggests a link between parallel evolutionary changes in Pseudocercospora fijiensis and Pseudocercospora eumusae and increased virulence on the banana host.</title>
        <authorList>
            <person name="Chang T.-C."/>
            <person name="Salvucci A."/>
            <person name="Crous P.W."/>
            <person name="Stergiopoulos I."/>
        </authorList>
    </citation>
    <scope>NUCLEOTIDE SEQUENCE [LARGE SCALE GENOMIC DNA]</scope>
    <source>
        <strain evidence="9 10">CBS 114824</strain>
    </source>
</reference>
<keyword evidence="6" id="KW-0408">Iron</keyword>
<dbReference type="InterPro" id="IPR042098">
    <property type="entry name" value="TauD-like_sf"/>
</dbReference>
<evidence type="ECO:0000313" key="9">
    <source>
        <dbReference type="EMBL" id="KXT05341.1"/>
    </source>
</evidence>
<dbReference type="Gene3D" id="3.60.130.10">
    <property type="entry name" value="Clavaminate synthase-like"/>
    <property type="match status" value="1"/>
</dbReference>
<evidence type="ECO:0000256" key="8">
    <source>
        <dbReference type="SAM" id="SignalP"/>
    </source>
</evidence>
<evidence type="ECO:0000256" key="1">
    <source>
        <dbReference type="ARBA" id="ARBA00001954"/>
    </source>
</evidence>
<comment type="cofactor">
    <cofactor evidence="1">
        <name>Fe(2+)</name>
        <dbReference type="ChEBI" id="CHEBI:29033"/>
    </cofactor>
</comment>
<dbReference type="STRING" id="321146.A0A139HS95"/>
<accession>A0A139HS95</accession>
<dbReference type="InterPro" id="IPR051323">
    <property type="entry name" value="AtsK-like"/>
</dbReference>
<dbReference type="AlphaFoldDB" id="A0A139HS95"/>
<dbReference type="OrthoDB" id="10257314at2759"/>
<comment type="similarity">
    <text evidence="2">Belongs to the TfdA dioxygenase family.</text>
</comment>
<dbReference type="EMBL" id="LFZN01000013">
    <property type="protein sequence ID" value="KXT05341.1"/>
    <property type="molecule type" value="Genomic_DNA"/>
</dbReference>
<evidence type="ECO:0000256" key="2">
    <source>
        <dbReference type="ARBA" id="ARBA00005896"/>
    </source>
</evidence>
<name>A0A139HS95_9PEZI</name>
<proteinExistence type="inferred from homology"/>
<evidence type="ECO:0000256" key="5">
    <source>
        <dbReference type="ARBA" id="ARBA00023002"/>
    </source>
</evidence>
<feature type="region of interest" description="Disordered" evidence="7">
    <location>
        <begin position="30"/>
        <end position="60"/>
    </location>
</feature>
<dbReference type="Proteomes" id="UP000070133">
    <property type="component" value="Unassembled WGS sequence"/>
</dbReference>
<sequence length="111" mass="12310">MHASRGIWLLLVSGQTLGSRLVELRIHPVSNSGKRLDGGDDETSAISSEQAKQPYADSFVGKKQSAKEGWHSDITFEPFPSVYAILRLTELPVLRSTTASRLLIGRWCQEQ</sequence>
<dbReference type="PANTHER" id="PTHR30468">
    <property type="entry name" value="ALPHA-KETOGLUTARATE-DEPENDENT SULFONATE DIOXYGENASE"/>
    <property type="match status" value="1"/>
</dbReference>
<dbReference type="GO" id="GO:0005737">
    <property type="term" value="C:cytoplasm"/>
    <property type="evidence" value="ECO:0007669"/>
    <property type="project" value="TreeGrafter"/>
</dbReference>
<comment type="caution">
    <text evidence="9">The sequence shown here is derived from an EMBL/GenBank/DDBJ whole genome shotgun (WGS) entry which is preliminary data.</text>
</comment>
<dbReference type="PANTHER" id="PTHR30468:SF10">
    <property type="entry name" value="TAUD_TFDA-LIKE DOMAIN-CONTAINING PROTEIN"/>
    <property type="match status" value="1"/>
</dbReference>
<keyword evidence="10" id="KW-1185">Reference proteome</keyword>
<organism evidence="9 10">
    <name type="scientific">Pseudocercospora eumusae</name>
    <dbReference type="NCBI Taxonomy" id="321146"/>
    <lineage>
        <taxon>Eukaryota</taxon>
        <taxon>Fungi</taxon>
        <taxon>Dikarya</taxon>
        <taxon>Ascomycota</taxon>
        <taxon>Pezizomycotina</taxon>
        <taxon>Dothideomycetes</taxon>
        <taxon>Dothideomycetidae</taxon>
        <taxon>Mycosphaerellales</taxon>
        <taxon>Mycosphaerellaceae</taxon>
        <taxon>Pseudocercospora</taxon>
    </lineage>
</organism>
<evidence type="ECO:0000256" key="4">
    <source>
        <dbReference type="ARBA" id="ARBA00022964"/>
    </source>
</evidence>